<feature type="non-terminal residue" evidence="1">
    <location>
        <position position="1"/>
    </location>
</feature>
<proteinExistence type="predicted"/>
<dbReference type="OMA" id="ERRAMWY"/>
<reference evidence="1 2" key="1">
    <citation type="journal article" date="2010" name="Science">
        <title>Genomic comparison of the ants Camponotus floridanus and Harpegnathos saltator.</title>
        <authorList>
            <person name="Bonasio R."/>
            <person name="Zhang G."/>
            <person name="Ye C."/>
            <person name="Mutti N.S."/>
            <person name="Fang X."/>
            <person name="Qin N."/>
            <person name="Donahue G."/>
            <person name="Yang P."/>
            <person name="Li Q."/>
            <person name="Li C."/>
            <person name="Zhang P."/>
            <person name="Huang Z."/>
            <person name="Berger S.L."/>
            <person name="Reinberg D."/>
            <person name="Wang J."/>
            <person name="Liebig J."/>
        </authorList>
    </citation>
    <scope>NUCLEOTIDE SEQUENCE [LARGE SCALE GENOMIC DNA]</scope>
    <source>
        <strain evidence="2">C129</strain>
    </source>
</reference>
<sequence length="61" mass="7130">IGPFELPARVTGEIYRHFLVEDLPGLLEDMSLAERRAMWYQHDGAPPHYARGTREILNEMY</sequence>
<name>E2AV30_CAMFO</name>
<dbReference type="Gene3D" id="3.30.420.10">
    <property type="entry name" value="Ribonuclease H-like superfamily/Ribonuclease H"/>
    <property type="match status" value="1"/>
</dbReference>
<dbReference type="AlphaFoldDB" id="E2AV30"/>
<dbReference type="Proteomes" id="UP000000311">
    <property type="component" value="Unassembled WGS sequence"/>
</dbReference>
<dbReference type="InterPro" id="IPR036397">
    <property type="entry name" value="RNaseH_sf"/>
</dbReference>
<dbReference type="GO" id="GO:0003676">
    <property type="term" value="F:nucleic acid binding"/>
    <property type="evidence" value="ECO:0007669"/>
    <property type="project" value="InterPro"/>
</dbReference>
<organism evidence="2">
    <name type="scientific">Camponotus floridanus</name>
    <name type="common">Florida carpenter ant</name>
    <dbReference type="NCBI Taxonomy" id="104421"/>
    <lineage>
        <taxon>Eukaryota</taxon>
        <taxon>Metazoa</taxon>
        <taxon>Ecdysozoa</taxon>
        <taxon>Arthropoda</taxon>
        <taxon>Hexapoda</taxon>
        <taxon>Insecta</taxon>
        <taxon>Pterygota</taxon>
        <taxon>Neoptera</taxon>
        <taxon>Endopterygota</taxon>
        <taxon>Hymenoptera</taxon>
        <taxon>Apocrita</taxon>
        <taxon>Aculeata</taxon>
        <taxon>Formicoidea</taxon>
        <taxon>Formicidae</taxon>
        <taxon>Formicinae</taxon>
        <taxon>Camponotus</taxon>
    </lineage>
</organism>
<evidence type="ECO:0000313" key="2">
    <source>
        <dbReference type="Proteomes" id="UP000000311"/>
    </source>
</evidence>
<evidence type="ECO:0008006" key="3">
    <source>
        <dbReference type="Google" id="ProtNLM"/>
    </source>
</evidence>
<evidence type="ECO:0000313" key="1">
    <source>
        <dbReference type="EMBL" id="EFN62709.1"/>
    </source>
</evidence>
<dbReference type="EMBL" id="GL443008">
    <property type="protein sequence ID" value="EFN62709.1"/>
    <property type="molecule type" value="Genomic_DNA"/>
</dbReference>
<feature type="non-terminal residue" evidence="1">
    <location>
        <position position="61"/>
    </location>
</feature>
<dbReference type="InParanoid" id="E2AV30"/>
<keyword evidence="2" id="KW-1185">Reference proteome</keyword>
<protein>
    <recommendedName>
        <fullName evidence="3">Histone-lysine N-methyltransferase SETMAR</fullName>
    </recommendedName>
</protein>
<gene>
    <name evidence="1" type="ORF">EAG_00046</name>
</gene>
<accession>E2AV30</accession>